<comment type="caution">
    <text evidence="1">The sequence shown here is derived from an EMBL/GenBank/DDBJ whole genome shotgun (WGS) entry which is preliminary data.</text>
</comment>
<evidence type="ECO:0000313" key="1">
    <source>
        <dbReference type="EMBL" id="MBB4682213.1"/>
    </source>
</evidence>
<keyword evidence="2" id="KW-1185">Reference proteome</keyword>
<protein>
    <submittedName>
        <fullName evidence="1">Uncharacterized protein</fullName>
    </submittedName>
</protein>
<reference evidence="1 2" key="1">
    <citation type="submission" date="2020-08" db="EMBL/GenBank/DDBJ databases">
        <title>Sequencing the genomes of 1000 actinobacteria strains.</title>
        <authorList>
            <person name="Klenk H.-P."/>
        </authorList>
    </citation>
    <scope>NUCLEOTIDE SEQUENCE [LARGE SCALE GENOMIC DNA]</scope>
    <source>
        <strain evidence="1 2">DSM 44230</strain>
    </source>
</reference>
<sequence>MSSADMDLGAVDTSMRSLRDNADGYLRDWERARAKLDGFLPALGAGALGQAFTPKYREVDASIREAAEVVPRRYRRFAKAGSDSVLQYRDADLRSAGMFPGG</sequence>
<proteinExistence type="predicted"/>
<accession>A0A7W7CJ77</accession>
<dbReference type="EMBL" id="JACHMH010000001">
    <property type="protein sequence ID" value="MBB4682213.1"/>
    <property type="molecule type" value="Genomic_DNA"/>
</dbReference>
<dbReference type="RefSeq" id="WP_185009333.1">
    <property type="nucleotide sequence ID" value="NZ_BAAAUI010000037.1"/>
</dbReference>
<name>A0A7W7CJ77_9PSEU</name>
<dbReference type="AlphaFoldDB" id="A0A7W7CJ77"/>
<gene>
    <name evidence="1" type="ORF">HNR67_008331</name>
</gene>
<dbReference type="Proteomes" id="UP000533598">
    <property type="component" value="Unassembled WGS sequence"/>
</dbReference>
<organism evidence="1 2">
    <name type="scientific">Crossiella cryophila</name>
    <dbReference type="NCBI Taxonomy" id="43355"/>
    <lineage>
        <taxon>Bacteria</taxon>
        <taxon>Bacillati</taxon>
        <taxon>Actinomycetota</taxon>
        <taxon>Actinomycetes</taxon>
        <taxon>Pseudonocardiales</taxon>
        <taxon>Pseudonocardiaceae</taxon>
        <taxon>Crossiella</taxon>
    </lineage>
</organism>
<evidence type="ECO:0000313" key="2">
    <source>
        <dbReference type="Proteomes" id="UP000533598"/>
    </source>
</evidence>